<dbReference type="Pfam" id="PF03816">
    <property type="entry name" value="LytR_cpsA_psr"/>
    <property type="match status" value="1"/>
</dbReference>
<evidence type="ECO:0000256" key="3">
    <source>
        <dbReference type="SAM" id="Phobius"/>
    </source>
</evidence>
<dbReference type="AlphaFoldDB" id="A0A3A4B2J1"/>
<feature type="compositionally biased region" description="Basic and acidic residues" evidence="2">
    <location>
        <begin position="54"/>
        <end position="63"/>
    </location>
</feature>
<feature type="region of interest" description="Disordered" evidence="2">
    <location>
        <begin position="597"/>
        <end position="649"/>
    </location>
</feature>
<dbReference type="InterPro" id="IPR004474">
    <property type="entry name" value="LytR_CpsA_psr"/>
</dbReference>
<evidence type="ECO:0000256" key="1">
    <source>
        <dbReference type="ARBA" id="ARBA00006068"/>
    </source>
</evidence>
<evidence type="ECO:0000313" key="6">
    <source>
        <dbReference type="Proteomes" id="UP000265768"/>
    </source>
</evidence>
<proteinExistence type="inferred from homology"/>
<feature type="domain" description="Cell envelope-related transcriptional attenuator" evidence="4">
    <location>
        <begin position="343"/>
        <end position="514"/>
    </location>
</feature>
<dbReference type="Proteomes" id="UP000265768">
    <property type="component" value="Unassembled WGS sequence"/>
</dbReference>
<dbReference type="OrthoDB" id="3573673at2"/>
<dbReference type="EMBL" id="QZEY01000006">
    <property type="protein sequence ID" value="RJL31610.1"/>
    <property type="molecule type" value="Genomic_DNA"/>
</dbReference>
<sequence>MGFRRGAGDARPEPDDSSQEPGDVPLIHAGSAPTPRDATPAPGTAAQDGTATREPGDGERAENAADAETPETSGKPEKPRRPGKAETTGKTPTPKTPGPKAPAGEGAAGATPAADRPEARTDSAKDEAPTTIGRPPAADGPGGEDTGKAAASAETPGKTPARRRPTPWGIVGWTALSIIAPGAAHLRAGRKRLGAAILGTYLVVLLGVAAFALSQDLGSLGGFAIRDSTIMVVIVAAIVLALVWFVLVLSSYIVQDPDRLTGNSQIGSGLAVGVLCVAVMAPFGLTARNVISTRNDLNDIFPSSPGGGVAAKPIDKKDPWAGYQRVNFLLLGGDAARNRVGVRTDSMTVASVDVKSGNTVLFSLPRNLQYVRFPKGHPLHRQFPNGFQGEPGSGGLLNEVWEYADAHPEVMGAKHTGPEALKTAIGHTLGLKIDYYALVDMWGFAELIDAIGGLTVKVEQDVQYGPYGQFSVKKGTRLLSGEEVLWYGRSRTNSSDYVRMGRQRCLLGAIAKQANPALVLTRFEKIFGAAKRMFKTDIPRDLLEHLVPLGLKVKDAKITSLQFVPPLISTGNPDWAKIRRETLKAIKQSEAASETVAAIGTAAPDRPAATPSPGAPKPTKTPKPKPTGTGGSSAPDDKPAKRLDEVCAF</sequence>
<dbReference type="PANTHER" id="PTHR33392:SF6">
    <property type="entry name" value="POLYISOPRENYL-TEICHOIC ACID--PEPTIDOGLYCAN TEICHOIC ACID TRANSFERASE TAGU"/>
    <property type="match status" value="1"/>
</dbReference>
<organism evidence="5 6">
    <name type="scientific">Bailinhaonella thermotolerans</name>
    <dbReference type="NCBI Taxonomy" id="1070861"/>
    <lineage>
        <taxon>Bacteria</taxon>
        <taxon>Bacillati</taxon>
        <taxon>Actinomycetota</taxon>
        <taxon>Actinomycetes</taxon>
        <taxon>Streptosporangiales</taxon>
        <taxon>Streptosporangiaceae</taxon>
        <taxon>Bailinhaonella</taxon>
    </lineage>
</organism>
<feature type="compositionally biased region" description="Basic and acidic residues" evidence="2">
    <location>
        <begin position="635"/>
        <end position="649"/>
    </location>
</feature>
<feature type="region of interest" description="Disordered" evidence="2">
    <location>
        <begin position="1"/>
        <end position="166"/>
    </location>
</feature>
<feature type="compositionally biased region" description="Basic and acidic residues" evidence="2">
    <location>
        <begin position="115"/>
        <end position="128"/>
    </location>
</feature>
<feature type="transmembrane region" description="Helical" evidence="3">
    <location>
        <begin position="266"/>
        <end position="285"/>
    </location>
</feature>
<protein>
    <submittedName>
        <fullName evidence="5">LytR family transcriptional regulator</fullName>
    </submittedName>
</protein>
<feature type="transmembrane region" description="Helical" evidence="3">
    <location>
        <begin position="193"/>
        <end position="213"/>
    </location>
</feature>
<feature type="transmembrane region" description="Helical" evidence="3">
    <location>
        <begin position="233"/>
        <end position="254"/>
    </location>
</feature>
<keyword evidence="6" id="KW-1185">Reference proteome</keyword>
<evidence type="ECO:0000313" key="5">
    <source>
        <dbReference type="EMBL" id="RJL31610.1"/>
    </source>
</evidence>
<accession>A0A3A4B2J1</accession>
<comment type="caution">
    <text evidence="5">The sequence shown here is derived from an EMBL/GenBank/DDBJ whole genome shotgun (WGS) entry which is preliminary data.</text>
</comment>
<dbReference type="InterPro" id="IPR050922">
    <property type="entry name" value="LytR/CpsA/Psr_CW_biosynth"/>
</dbReference>
<evidence type="ECO:0000259" key="4">
    <source>
        <dbReference type="Pfam" id="PF03816"/>
    </source>
</evidence>
<comment type="similarity">
    <text evidence="1">Belongs to the LytR/CpsA/Psr (LCP) family.</text>
</comment>
<feature type="transmembrane region" description="Helical" evidence="3">
    <location>
        <begin position="168"/>
        <end position="186"/>
    </location>
</feature>
<gene>
    <name evidence="5" type="ORF">D5H75_17970</name>
</gene>
<feature type="compositionally biased region" description="Low complexity" evidence="2">
    <location>
        <begin position="101"/>
        <end position="114"/>
    </location>
</feature>
<dbReference type="RefSeq" id="WP_119927638.1">
    <property type="nucleotide sequence ID" value="NZ_QZEY01000006.1"/>
</dbReference>
<evidence type="ECO:0000256" key="2">
    <source>
        <dbReference type="SAM" id="MobiDB-lite"/>
    </source>
</evidence>
<dbReference type="Gene3D" id="3.40.630.190">
    <property type="entry name" value="LCP protein"/>
    <property type="match status" value="1"/>
</dbReference>
<name>A0A3A4B2J1_9ACTN</name>
<feature type="compositionally biased region" description="Pro residues" evidence="2">
    <location>
        <begin position="613"/>
        <end position="625"/>
    </location>
</feature>
<keyword evidence="3" id="KW-0472">Membrane</keyword>
<feature type="compositionally biased region" description="Basic and acidic residues" evidence="2">
    <location>
        <begin position="74"/>
        <end position="84"/>
    </location>
</feature>
<feature type="compositionally biased region" description="Basic and acidic residues" evidence="2">
    <location>
        <begin position="1"/>
        <end position="14"/>
    </location>
</feature>
<keyword evidence="3" id="KW-1133">Transmembrane helix</keyword>
<dbReference type="NCBIfam" id="TIGR00350">
    <property type="entry name" value="lytR_cpsA_psr"/>
    <property type="match status" value="1"/>
</dbReference>
<keyword evidence="3" id="KW-0812">Transmembrane</keyword>
<reference evidence="5 6" key="1">
    <citation type="submission" date="2018-09" db="EMBL/GenBank/DDBJ databases">
        <title>YIM 75507 draft genome.</title>
        <authorList>
            <person name="Tang S."/>
            <person name="Feng Y."/>
        </authorList>
    </citation>
    <scope>NUCLEOTIDE SEQUENCE [LARGE SCALE GENOMIC DNA]</scope>
    <source>
        <strain evidence="5 6">YIM 75507</strain>
    </source>
</reference>
<dbReference type="PANTHER" id="PTHR33392">
    <property type="entry name" value="POLYISOPRENYL-TEICHOIC ACID--PEPTIDOGLYCAN TEICHOIC ACID TRANSFERASE TAGU"/>
    <property type="match status" value="1"/>
</dbReference>